<dbReference type="Proteomes" id="UP000199400">
    <property type="component" value="Unassembled WGS sequence"/>
</dbReference>
<reference evidence="2" key="1">
    <citation type="submission" date="2016-10" db="EMBL/GenBank/DDBJ databases">
        <authorList>
            <person name="Varghese N."/>
            <person name="Submissions S."/>
        </authorList>
    </citation>
    <scope>NUCLEOTIDE SEQUENCE [LARGE SCALE GENOMIC DNA]</scope>
    <source>
        <strain evidence="2">ATCC 25963</strain>
    </source>
</reference>
<evidence type="ECO:0000313" key="1">
    <source>
        <dbReference type="EMBL" id="SFF17327.1"/>
    </source>
</evidence>
<protein>
    <submittedName>
        <fullName evidence="1">Uncharacterized protein</fullName>
    </submittedName>
</protein>
<dbReference type="EMBL" id="FOMX01000033">
    <property type="protein sequence ID" value="SFF17327.1"/>
    <property type="molecule type" value="Genomic_DNA"/>
</dbReference>
<organism evidence="1 2">
    <name type="scientific">Nannocystis exedens</name>
    <dbReference type="NCBI Taxonomy" id="54"/>
    <lineage>
        <taxon>Bacteria</taxon>
        <taxon>Pseudomonadati</taxon>
        <taxon>Myxococcota</taxon>
        <taxon>Polyangia</taxon>
        <taxon>Nannocystales</taxon>
        <taxon>Nannocystaceae</taxon>
        <taxon>Nannocystis</taxon>
    </lineage>
</organism>
<keyword evidence="2" id="KW-1185">Reference proteome</keyword>
<name>A0A1I2GKH3_9BACT</name>
<dbReference type="AlphaFoldDB" id="A0A1I2GKH3"/>
<accession>A0A1I2GKH3</accession>
<sequence length="88" mass="9037">MLALLLAGCIGCSSTKKPDSPPPDAAGESCGDTTCKPPERCVDVHGRQPGPPSMECWIPCAAHPCPAGMVCEMIYDGPGKVCVEPNPG</sequence>
<gene>
    <name evidence="1" type="ORF">SAMN02745121_07320</name>
</gene>
<proteinExistence type="predicted"/>
<evidence type="ECO:0000313" key="2">
    <source>
        <dbReference type="Proteomes" id="UP000199400"/>
    </source>
</evidence>